<dbReference type="EMBL" id="JBIRYO010000007">
    <property type="protein sequence ID" value="MFI2474293.1"/>
    <property type="molecule type" value="Genomic_DNA"/>
</dbReference>
<proteinExistence type="predicted"/>
<comment type="caution">
    <text evidence="2">The sequence shown here is derived from an EMBL/GenBank/DDBJ whole genome shotgun (WGS) entry which is preliminary data.</text>
</comment>
<sequence length="162" mass="18453">MRFHSLPGSKRYPGNAGEYGIVLDRYNKVLDDLFTGQEVYLVTCDWSDRLEPDVRPDDHAHWHPGARYWTSVRTDPTETDPEFVSYTHLFVSQFSWRHGAVDDLLRAVADDATAGVMIADLSFERIHHPYDGGMDVLLPSAAERDAFMHQYAGWLSAHPEGF</sequence>
<accession>A0ABW7WZL5</accession>
<feature type="domain" description="DUF3885" evidence="1">
    <location>
        <begin position="2"/>
        <end position="159"/>
    </location>
</feature>
<dbReference type="Proteomes" id="UP001611415">
    <property type="component" value="Unassembled WGS sequence"/>
</dbReference>
<dbReference type="Pfam" id="PF13021">
    <property type="entry name" value="DUF3885"/>
    <property type="match status" value="1"/>
</dbReference>
<protein>
    <recommendedName>
        <fullName evidence="1">DUF3885 domain-containing protein</fullName>
    </recommendedName>
</protein>
<dbReference type="RefSeq" id="WP_364818307.1">
    <property type="nucleotide sequence ID" value="NZ_JBIRYO010000007.1"/>
</dbReference>
<evidence type="ECO:0000259" key="1">
    <source>
        <dbReference type="Pfam" id="PF13021"/>
    </source>
</evidence>
<gene>
    <name evidence="2" type="ORF">ACH49W_13025</name>
</gene>
<dbReference type="InterPro" id="IPR024976">
    <property type="entry name" value="DUF3885"/>
</dbReference>
<keyword evidence="3" id="KW-1185">Reference proteome</keyword>
<reference evidence="2 3" key="1">
    <citation type="submission" date="2024-10" db="EMBL/GenBank/DDBJ databases">
        <title>The Natural Products Discovery Center: Release of the First 8490 Sequenced Strains for Exploring Actinobacteria Biosynthetic Diversity.</title>
        <authorList>
            <person name="Kalkreuter E."/>
            <person name="Kautsar S.A."/>
            <person name="Yang D."/>
            <person name="Bader C.D."/>
            <person name="Teijaro C.N."/>
            <person name="Fluegel L."/>
            <person name="Davis C.M."/>
            <person name="Simpson J.R."/>
            <person name="Lauterbach L."/>
            <person name="Steele A.D."/>
            <person name="Gui C."/>
            <person name="Meng S."/>
            <person name="Li G."/>
            <person name="Viehrig K."/>
            <person name="Ye F."/>
            <person name="Su P."/>
            <person name="Kiefer A.F."/>
            <person name="Nichols A."/>
            <person name="Cepeda A.J."/>
            <person name="Yan W."/>
            <person name="Fan B."/>
            <person name="Jiang Y."/>
            <person name="Adhikari A."/>
            <person name="Zheng C.-J."/>
            <person name="Schuster L."/>
            <person name="Cowan T.M."/>
            <person name="Smanski M.J."/>
            <person name="Chevrette M.G."/>
            <person name="De Carvalho L.P.S."/>
            <person name="Shen B."/>
        </authorList>
    </citation>
    <scope>NUCLEOTIDE SEQUENCE [LARGE SCALE GENOMIC DNA]</scope>
    <source>
        <strain evidence="2 3">NPDC019275</strain>
    </source>
</reference>
<evidence type="ECO:0000313" key="3">
    <source>
        <dbReference type="Proteomes" id="UP001611415"/>
    </source>
</evidence>
<name>A0ABW7WZL5_9NOCA</name>
<organism evidence="2 3">
    <name type="scientific">Nocardia xishanensis</name>
    <dbReference type="NCBI Taxonomy" id="238964"/>
    <lineage>
        <taxon>Bacteria</taxon>
        <taxon>Bacillati</taxon>
        <taxon>Actinomycetota</taxon>
        <taxon>Actinomycetes</taxon>
        <taxon>Mycobacteriales</taxon>
        <taxon>Nocardiaceae</taxon>
        <taxon>Nocardia</taxon>
    </lineage>
</organism>
<evidence type="ECO:0000313" key="2">
    <source>
        <dbReference type="EMBL" id="MFI2474293.1"/>
    </source>
</evidence>